<name>H2EC81_9VIRU</name>
<protein>
    <submittedName>
        <fullName evidence="1">Putative ankyrin repeat protein</fullName>
    </submittedName>
</protein>
<evidence type="ECO:0000313" key="1">
    <source>
        <dbReference type="EMBL" id="AEX62019.1"/>
    </source>
</evidence>
<dbReference type="Gene3D" id="1.25.40.20">
    <property type="entry name" value="Ankyrin repeat-containing domain"/>
    <property type="match status" value="1"/>
</dbReference>
<organism evidence="1">
    <name type="scientific">Megavirus courdo7</name>
    <dbReference type="NCBI Taxonomy" id="1128135"/>
    <lineage>
        <taxon>Viruses</taxon>
        <taxon>Varidnaviria</taxon>
        <taxon>Bamfordvirae</taxon>
        <taxon>Nucleocytoviricota</taxon>
        <taxon>Megaviricetes</taxon>
        <taxon>Imitervirales</taxon>
        <taxon>Mimiviridae</taxon>
        <taxon>Megamimivirinae</taxon>
        <taxon>Megavirus</taxon>
    </lineage>
</organism>
<dbReference type="InterPro" id="IPR036770">
    <property type="entry name" value="Ankyrin_rpt-contain_sf"/>
</dbReference>
<dbReference type="EMBL" id="JN885992">
    <property type="protein sequence ID" value="AEX62019.1"/>
    <property type="molecule type" value="Genomic_DNA"/>
</dbReference>
<dbReference type="SUPFAM" id="SSF48403">
    <property type="entry name" value="Ankyrin repeat"/>
    <property type="match status" value="1"/>
</dbReference>
<reference evidence="1" key="1">
    <citation type="submission" date="2011-10" db="EMBL/GenBank/DDBJ databases">
        <title>Provirophages and transpovirons: unique mobilome of giant viruses.</title>
        <authorList>
            <person name="Desnues C."/>
            <person name="LaScola B."/>
            <person name="Yutin N."/>
            <person name="Fournous G."/>
            <person name="Koonin E."/>
            <person name="Raoult D."/>
        </authorList>
    </citation>
    <scope>NUCLEOTIDE SEQUENCE</scope>
    <source>
        <strain evidence="1">Mv13-c7</strain>
    </source>
</reference>
<sequence length="355" mass="41835">MRRIRLLNKTNCYTQNNILKFATAQYSTKNNTNNLNYALNQYKKNNLLASLRSMFQYTHLLENKSKNYISHDLDKVLLKFNRKSSLETVTKLLKPHHIISQKTFIKICQREYLDIIKLLVNNNNDIIRLLKIEIKWFITKRTNVEMIEYLVKNGAKTSNFDYVLATIHGNYDLVKYLNKSCYDPNDYIAALNYSISQNHYQIFCYLAKEYYDSHKELDDSTIKAALESSNIKFVKYLVTHNKIKLIQWIDLMYVAVENDNLEIYEIVEDKILKSSELTPVLFKNMTRQYELSLRSAACRGKHEFVCSLVNKIANLGLKINLDGISDSAWKNGYHDIYRYIENFASIRTQKLLDYQ</sequence>
<proteinExistence type="predicted"/>
<gene>
    <name evidence="1" type="ORF">c7_R1157</name>
</gene>
<accession>H2EC81</accession>